<accession>A0A4Z0M1R3</accession>
<feature type="DNA-binding region" description="H-T-H motif" evidence="2">
    <location>
        <begin position="38"/>
        <end position="57"/>
    </location>
</feature>
<evidence type="ECO:0000259" key="3">
    <source>
        <dbReference type="PROSITE" id="PS50977"/>
    </source>
</evidence>
<dbReference type="AlphaFoldDB" id="A0A4Z0M1R3"/>
<dbReference type="SUPFAM" id="SSF46689">
    <property type="entry name" value="Homeodomain-like"/>
    <property type="match status" value="1"/>
</dbReference>
<organism evidence="4 5">
    <name type="scientific">Mangrovimicrobium sediminis</name>
    <dbReference type="NCBI Taxonomy" id="2562682"/>
    <lineage>
        <taxon>Bacteria</taxon>
        <taxon>Pseudomonadati</taxon>
        <taxon>Pseudomonadota</taxon>
        <taxon>Gammaproteobacteria</taxon>
        <taxon>Cellvibrionales</taxon>
        <taxon>Halieaceae</taxon>
        <taxon>Mangrovimicrobium</taxon>
    </lineage>
</organism>
<evidence type="ECO:0000256" key="2">
    <source>
        <dbReference type="PROSITE-ProRule" id="PRU00335"/>
    </source>
</evidence>
<reference evidence="4 5" key="1">
    <citation type="submission" date="2019-04" db="EMBL/GenBank/DDBJ databases">
        <title>Taxonomy of novel Haliea sp. from mangrove soil of West Coast of India.</title>
        <authorList>
            <person name="Verma A."/>
            <person name="Kumar P."/>
            <person name="Krishnamurthi S."/>
        </authorList>
    </citation>
    <scope>NUCLEOTIDE SEQUENCE [LARGE SCALE GENOMIC DNA]</scope>
    <source>
        <strain evidence="4 5">SAOS-164</strain>
    </source>
</reference>
<protein>
    <submittedName>
        <fullName evidence="4">TetR/AcrR family transcriptional regulator</fullName>
    </submittedName>
</protein>
<dbReference type="RefSeq" id="WP_135443482.1">
    <property type="nucleotide sequence ID" value="NZ_SRLE01000007.1"/>
</dbReference>
<keyword evidence="5" id="KW-1185">Reference proteome</keyword>
<dbReference type="InterPro" id="IPR036271">
    <property type="entry name" value="Tet_transcr_reg_TetR-rel_C_sf"/>
</dbReference>
<dbReference type="OrthoDB" id="5293556at2"/>
<gene>
    <name evidence="4" type="ORF">E4634_10100</name>
</gene>
<evidence type="ECO:0000313" key="4">
    <source>
        <dbReference type="EMBL" id="TGD73376.1"/>
    </source>
</evidence>
<dbReference type="InterPro" id="IPR001647">
    <property type="entry name" value="HTH_TetR"/>
</dbReference>
<dbReference type="SUPFAM" id="SSF48498">
    <property type="entry name" value="Tetracyclin repressor-like, C-terminal domain"/>
    <property type="match status" value="1"/>
</dbReference>
<dbReference type="Gene3D" id="1.10.357.10">
    <property type="entry name" value="Tetracycline Repressor, domain 2"/>
    <property type="match status" value="1"/>
</dbReference>
<keyword evidence="1 2" id="KW-0238">DNA-binding</keyword>
<dbReference type="Proteomes" id="UP000298050">
    <property type="component" value="Unassembled WGS sequence"/>
</dbReference>
<sequence>MATENKRRTQAERSAESDRQMFEAATQLIVERGPEKTTLTDIGISAGYSRGLAAYRYGTKDVFFSALIAHLHHSWCEELDLTIGDSKGLETVLLAVTALKNYVEARPDELRAMFNLYYYSIDHHSEMTQQLEKIHVSQRKQAIAWAEEAVARKEAHPQVSRERFAEQYCALIFGAIYQWLVSPARVALPELLESCKLSLQAMLQIPES</sequence>
<dbReference type="InterPro" id="IPR009057">
    <property type="entry name" value="Homeodomain-like_sf"/>
</dbReference>
<name>A0A4Z0M1R3_9GAMM</name>
<evidence type="ECO:0000256" key="1">
    <source>
        <dbReference type="ARBA" id="ARBA00023125"/>
    </source>
</evidence>
<feature type="domain" description="HTH tetR-type" evidence="3">
    <location>
        <begin position="15"/>
        <end position="75"/>
    </location>
</feature>
<evidence type="ECO:0000313" key="5">
    <source>
        <dbReference type="Proteomes" id="UP000298050"/>
    </source>
</evidence>
<dbReference type="Pfam" id="PF00440">
    <property type="entry name" value="TetR_N"/>
    <property type="match status" value="1"/>
</dbReference>
<proteinExistence type="predicted"/>
<comment type="caution">
    <text evidence="4">The sequence shown here is derived from an EMBL/GenBank/DDBJ whole genome shotgun (WGS) entry which is preliminary data.</text>
</comment>
<dbReference type="PROSITE" id="PS50977">
    <property type="entry name" value="HTH_TETR_2"/>
    <property type="match status" value="1"/>
</dbReference>
<dbReference type="EMBL" id="SRLE01000007">
    <property type="protein sequence ID" value="TGD73376.1"/>
    <property type="molecule type" value="Genomic_DNA"/>
</dbReference>
<dbReference type="GO" id="GO:0003677">
    <property type="term" value="F:DNA binding"/>
    <property type="evidence" value="ECO:0007669"/>
    <property type="project" value="UniProtKB-UniRule"/>
</dbReference>